<proteinExistence type="predicted"/>
<comment type="caution">
    <text evidence="2">The sequence shown here is derived from an EMBL/GenBank/DDBJ whole genome shotgun (WGS) entry which is preliminary data.</text>
</comment>
<reference evidence="2 3" key="1">
    <citation type="submission" date="2019-03" db="EMBL/GenBank/DDBJ databases">
        <title>First draft genome of Liparis tanakae, snailfish: a comprehensive survey of snailfish specific genes.</title>
        <authorList>
            <person name="Kim W."/>
            <person name="Song I."/>
            <person name="Jeong J.-H."/>
            <person name="Kim D."/>
            <person name="Kim S."/>
            <person name="Ryu S."/>
            <person name="Song J.Y."/>
            <person name="Lee S.K."/>
        </authorList>
    </citation>
    <scope>NUCLEOTIDE SEQUENCE [LARGE SCALE GENOMIC DNA]</scope>
    <source>
        <tissue evidence="2">Muscle</tissue>
    </source>
</reference>
<protein>
    <submittedName>
        <fullName evidence="2">Uncharacterized protein</fullName>
    </submittedName>
</protein>
<evidence type="ECO:0000256" key="1">
    <source>
        <dbReference type="SAM" id="MobiDB-lite"/>
    </source>
</evidence>
<organism evidence="2 3">
    <name type="scientific">Liparis tanakae</name>
    <name type="common">Tanaka's snailfish</name>
    <dbReference type="NCBI Taxonomy" id="230148"/>
    <lineage>
        <taxon>Eukaryota</taxon>
        <taxon>Metazoa</taxon>
        <taxon>Chordata</taxon>
        <taxon>Craniata</taxon>
        <taxon>Vertebrata</taxon>
        <taxon>Euteleostomi</taxon>
        <taxon>Actinopterygii</taxon>
        <taxon>Neopterygii</taxon>
        <taxon>Teleostei</taxon>
        <taxon>Neoteleostei</taxon>
        <taxon>Acanthomorphata</taxon>
        <taxon>Eupercaria</taxon>
        <taxon>Perciformes</taxon>
        <taxon>Cottioidei</taxon>
        <taxon>Cottales</taxon>
        <taxon>Liparidae</taxon>
        <taxon>Liparis</taxon>
    </lineage>
</organism>
<evidence type="ECO:0000313" key="3">
    <source>
        <dbReference type="Proteomes" id="UP000314294"/>
    </source>
</evidence>
<name>A0A4Z2HH01_9TELE</name>
<keyword evidence="3" id="KW-1185">Reference proteome</keyword>
<accession>A0A4Z2HH01</accession>
<dbReference type="Proteomes" id="UP000314294">
    <property type="component" value="Unassembled WGS sequence"/>
</dbReference>
<sequence>MQTMTARSRNTFMMPDIVGFLFGEEDTGAVMKYVQMYITDLTLSMTEWYIQKKCSYLRWALAMQTMTARSRNTFMMPDIVGFLFGEEDTGAVMKRWTGPRSPTPVGDAGESPARSAEGAPVGLDSGRDS</sequence>
<dbReference type="EMBL" id="SRLO01000246">
    <property type="protein sequence ID" value="TNN64820.1"/>
    <property type="molecule type" value="Genomic_DNA"/>
</dbReference>
<gene>
    <name evidence="2" type="ORF">EYF80_025015</name>
</gene>
<evidence type="ECO:0000313" key="2">
    <source>
        <dbReference type="EMBL" id="TNN64820.1"/>
    </source>
</evidence>
<feature type="region of interest" description="Disordered" evidence="1">
    <location>
        <begin position="93"/>
        <end position="129"/>
    </location>
</feature>
<dbReference type="AlphaFoldDB" id="A0A4Z2HH01"/>